<evidence type="ECO:0000313" key="3">
    <source>
        <dbReference type="Proteomes" id="UP000231343"/>
    </source>
</evidence>
<evidence type="ECO:0000256" key="1">
    <source>
        <dbReference type="SAM" id="Phobius"/>
    </source>
</evidence>
<name>A0A2H0Y3N4_UNCSA</name>
<keyword evidence="1" id="KW-0812">Transmembrane</keyword>
<gene>
    <name evidence="2" type="ORF">COT42_00840</name>
</gene>
<dbReference type="Proteomes" id="UP000231343">
    <property type="component" value="Unassembled WGS sequence"/>
</dbReference>
<keyword evidence="1" id="KW-0472">Membrane</keyword>
<comment type="caution">
    <text evidence="2">The sequence shown here is derived from an EMBL/GenBank/DDBJ whole genome shotgun (WGS) entry which is preliminary data.</text>
</comment>
<proteinExistence type="predicted"/>
<feature type="transmembrane region" description="Helical" evidence="1">
    <location>
        <begin position="29"/>
        <end position="46"/>
    </location>
</feature>
<accession>A0A2H0Y3N4</accession>
<sequence length="71" mass="8205">MKQARAPKASLFKSLLDQEMGTQAKQVELITLLLLVVVILVVLWLWQWRLELHADTGIIHLNVFELLLNKN</sequence>
<organism evidence="2 3">
    <name type="scientific">Candidatus Saganbacteria bacterium CG08_land_8_20_14_0_20_45_16</name>
    <dbReference type="NCBI Taxonomy" id="2014293"/>
    <lineage>
        <taxon>Bacteria</taxon>
        <taxon>Bacillati</taxon>
        <taxon>Saganbacteria</taxon>
    </lineage>
</organism>
<dbReference type="AlphaFoldDB" id="A0A2H0Y3N4"/>
<evidence type="ECO:0000313" key="2">
    <source>
        <dbReference type="EMBL" id="PIS31575.1"/>
    </source>
</evidence>
<protein>
    <submittedName>
        <fullName evidence="2">Uncharacterized protein</fullName>
    </submittedName>
</protein>
<dbReference type="EMBL" id="PEYM01000009">
    <property type="protein sequence ID" value="PIS31575.1"/>
    <property type="molecule type" value="Genomic_DNA"/>
</dbReference>
<keyword evidence="1" id="KW-1133">Transmembrane helix</keyword>
<reference evidence="2 3" key="1">
    <citation type="submission" date="2017-09" db="EMBL/GenBank/DDBJ databases">
        <title>Depth-based differentiation of microbial function through sediment-hosted aquifers and enrichment of novel symbionts in the deep terrestrial subsurface.</title>
        <authorList>
            <person name="Probst A.J."/>
            <person name="Ladd B."/>
            <person name="Jarett J.K."/>
            <person name="Geller-Mcgrath D.E."/>
            <person name="Sieber C.M."/>
            <person name="Emerson J.B."/>
            <person name="Anantharaman K."/>
            <person name="Thomas B.C."/>
            <person name="Malmstrom R."/>
            <person name="Stieglmeier M."/>
            <person name="Klingl A."/>
            <person name="Woyke T."/>
            <person name="Ryan C.M."/>
            <person name="Banfield J.F."/>
        </authorList>
    </citation>
    <scope>NUCLEOTIDE SEQUENCE [LARGE SCALE GENOMIC DNA]</scope>
    <source>
        <strain evidence="2">CG08_land_8_20_14_0_20_45_16</strain>
    </source>
</reference>